<feature type="signal peptide" evidence="1">
    <location>
        <begin position="1"/>
        <end position="20"/>
    </location>
</feature>
<dbReference type="EMBL" id="BAABJZ010000100">
    <property type="protein sequence ID" value="GAA4898633.1"/>
    <property type="molecule type" value="Genomic_DNA"/>
</dbReference>
<feature type="domain" description="SnoaL-like" evidence="2">
    <location>
        <begin position="28"/>
        <end position="147"/>
    </location>
</feature>
<dbReference type="RefSeq" id="WP_345336768.1">
    <property type="nucleotide sequence ID" value="NZ_BAABJZ010000100.1"/>
</dbReference>
<evidence type="ECO:0000313" key="4">
    <source>
        <dbReference type="Proteomes" id="UP001499988"/>
    </source>
</evidence>
<proteinExistence type="predicted"/>
<dbReference type="Pfam" id="PF13474">
    <property type="entry name" value="SnoaL_3"/>
    <property type="match status" value="1"/>
</dbReference>
<comment type="caution">
    <text evidence="3">The sequence shown here is derived from an EMBL/GenBank/DDBJ whole genome shotgun (WGS) entry which is preliminary data.</text>
</comment>
<dbReference type="Gene3D" id="3.10.450.50">
    <property type="match status" value="1"/>
</dbReference>
<dbReference type="InterPro" id="IPR037401">
    <property type="entry name" value="SnoaL-like"/>
</dbReference>
<dbReference type="InterPro" id="IPR032710">
    <property type="entry name" value="NTF2-like_dom_sf"/>
</dbReference>
<keyword evidence="1" id="KW-0732">Signal</keyword>
<evidence type="ECO:0000256" key="1">
    <source>
        <dbReference type="SAM" id="SignalP"/>
    </source>
</evidence>
<feature type="chain" id="PRO_5045635573" evidence="1">
    <location>
        <begin position="21"/>
        <end position="151"/>
    </location>
</feature>
<dbReference type="SUPFAM" id="SSF54427">
    <property type="entry name" value="NTF2-like"/>
    <property type="match status" value="1"/>
</dbReference>
<protein>
    <submittedName>
        <fullName evidence="3">Nuclear transport factor 2 family protein</fullName>
    </submittedName>
</protein>
<keyword evidence="4" id="KW-1185">Reference proteome</keyword>
<name>A0ABP9FCN3_9GAMM</name>
<evidence type="ECO:0000259" key="2">
    <source>
        <dbReference type="Pfam" id="PF13474"/>
    </source>
</evidence>
<dbReference type="Proteomes" id="UP001499988">
    <property type="component" value="Unassembled WGS sequence"/>
</dbReference>
<sequence length="151" mass="16812">MLKWAKMTCLLSLFCAAANANPTVEREVQSILDKYTASVKTLDMTLAQSIWSQSQAVSMITPRAHQSGWEAVSGGFYQGAMASFSDRTLVLRDIAIHPLGADSAWAEFDWRFTATTSTGKQIVHDGRESQLLHKEADGWKIVHVHYSRLPE</sequence>
<gene>
    <name evidence="3" type="ORF">GCM10023333_35070</name>
</gene>
<accession>A0ABP9FCN3</accession>
<reference evidence="4" key="1">
    <citation type="journal article" date="2019" name="Int. J. Syst. Evol. Microbiol.">
        <title>The Global Catalogue of Microorganisms (GCM) 10K type strain sequencing project: providing services to taxonomists for standard genome sequencing and annotation.</title>
        <authorList>
            <consortium name="The Broad Institute Genomics Platform"/>
            <consortium name="The Broad Institute Genome Sequencing Center for Infectious Disease"/>
            <person name="Wu L."/>
            <person name="Ma J."/>
        </authorList>
    </citation>
    <scope>NUCLEOTIDE SEQUENCE [LARGE SCALE GENOMIC DNA]</scope>
    <source>
        <strain evidence="4">JCM 18401</strain>
    </source>
</reference>
<organism evidence="3 4">
    <name type="scientific">Ferrimonas pelagia</name>
    <dbReference type="NCBI Taxonomy" id="1177826"/>
    <lineage>
        <taxon>Bacteria</taxon>
        <taxon>Pseudomonadati</taxon>
        <taxon>Pseudomonadota</taxon>
        <taxon>Gammaproteobacteria</taxon>
        <taxon>Alteromonadales</taxon>
        <taxon>Ferrimonadaceae</taxon>
        <taxon>Ferrimonas</taxon>
    </lineage>
</organism>
<evidence type="ECO:0000313" key="3">
    <source>
        <dbReference type="EMBL" id="GAA4898633.1"/>
    </source>
</evidence>